<proteinExistence type="predicted"/>
<protein>
    <submittedName>
        <fullName evidence="1">Uncharacterized protein</fullName>
    </submittedName>
</protein>
<evidence type="ECO:0000313" key="1">
    <source>
        <dbReference type="EMBL" id="SVC44284.1"/>
    </source>
</evidence>
<dbReference type="AlphaFoldDB" id="A0A382M5H7"/>
<gene>
    <name evidence="1" type="ORF">METZ01_LOCUS297138</name>
</gene>
<sequence length="200" mass="22169">MAEETNNELVPVPEYEVLEKVDDQAIIQMMTGQAIKDYVYSFKQGGKVVEGLTLAGINEAANRRGGIEVDSIEYTERDQSWLAVAKATDSITGSSRYGACEQPKNAGSRPDTFAFTKAIHKAQRNAIKQLLPVPVLKEVLNYYLHGKSSGATYQVLESNATQNDNVTNAQKAAFSLASKLKPRFDQNAISQNDFWNYVKR</sequence>
<dbReference type="EMBL" id="UINC01091483">
    <property type="protein sequence ID" value="SVC44284.1"/>
    <property type="molecule type" value="Genomic_DNA"/>
</dbReference>
<feature type="non-terminal residue" evidence="1">
    <location>
        <position position="200"/>
    </location>
</feature>
<organism evidence="1">
    <name type="scientific">marine metagenome</name>
    <dbReference type="NCBI Taxonomy" id="408172"/>
    <lineage>
        <taxon>unclassified sequences</taxon>
        <taxon>metagenomes</taxon>
        <taxon>ecological metagenomes</taxon>
    </lineage>
</organism>
<reference evidence="1" key="1">
    <citation type="submission" date="2018-05" db="EMBL/GenBank/DDBJ databases">
        <authorList>
            <person name="Lanie J.A."/>
            <person name="Ng W.-L."/>
            <person name="Kazmierczak K.M."/>
            <person name="Andrzejewski T.M."/>
            <person name="Davidsen T.M."/>
            <person name="Wayne K.J."/>
            <person name="Tettelin H."/>
            <person name="Glass J.I."/>
            <person name="Rusch D."/>
            <person name="Podicherti R."/>
            <person name="Tsui H.-C.T."/>
            <person name="Winkler M.E."/>
        </authorList>
    </citation>
    <scope>NUCLEOTIDE SEQUENCE</scope>
</reference>
<name>A0A382M5H7_9ZZZZ</name>
<accession>A0A382M5H7</accession>